<feature type="transmembrane region" description="Helical" evidence="1">
    <location>
        <begin position="57"/>
        <end position="73"/>
    </location>
</feature>
<keyword evidence="1" id="KW-0812">Transmembrane</keyword>
<sequence>MTLPEIKDWANEKLTVKLKTKINAQHELKKGTLLIIKPELYKDTICCESSNYLTKKVSRLYCLIMIFMLFFFNPI</sequence>
<dbReference type="AlphaFoldDB" id="A0A8H9G1Y3"/>
<reference evidence="2" key="1">
    <citation type="journal article" date="2014" name="Int. J. Syst. Evol. Microbiol.">
        <title>Complete genome sequence of Corynebacterium casei LMG S-19264T (=DSM 44701T), isolated from a smear-ripened cheese.</title>
        <authorList>
            <consortium name="US DOE Joint Genome Institute (JGI-PGF)"/>
            <person name="Walter F."/>
            <person name="Albersmeier A."/>
            <person name="Kalinowski J."/>
            <person name="Ruckert C."/>
        </authorList>
    </citation>
    <scope>NUCLEOTIDE SEQUENCE</scope>
    <source>
        <strain evidence="2">CGMCC 1.15966</strain>
    </source>
</reference>
<gene>
    <name evidence="2" type="ORF">GCM10011516_35470</name>
</gene>
<organism evidence="2 3">
    <name type="scientific">Sphingobacterium cellulitidis</name>
    <dbReference type="NCBI Taxonomy" id="1768011"/>
    <lineage>
        <taxon>Bacteria</taxon>
        <taxon>Pseudomonadati</taxon>
        <taxon>Bacteroidota</taxon>
        <taxon>Sphingobacteriia</taxon>
        <taxon>Sphingobacteriales</taxon>
        <taxon>Sphingobacteriaceae</taxon>
        <taxon>Sphingobacterium</taxon>
    </lineage>
</organism>
<name>A0A8H9G1Y3_9SPHI</name>
<evidence type="ECO:0000256" key="1">
    <source>
        <dbReference type="SAM" id="Phobius"/>
    </source>
</evidence>
<reference evidence="2" key="2">
    <citation type="submission" date="2020-09" db="EMBL/GenBank/DDBJ databases">
        <authorList>
            <person name="Sun Q."/>
            <person name="Zhou Y."/>
        </authorList>
    </citation>
    <scope>NUCLEOTIDE SEQUENCE</scope>
    <source>
        <strain evidence="2">CGMCC 1.15966</strain>
    </source>
</reference>
<proteinExistence type="predicted"/>
<dbReference type="Proteomes" id="UP000614460">
    <property type="component" value="Unassembled WGS sequence"/>
</dbReference>
<protein>
    <submittedName>
        <fullName evidence="2">Uncharacterized protein</fullName>
    </submittedName>
</protein>
<keyword evidence="3" id="KW-1185">Reference proteome</keyword>
<keyword evidence="1" id="KW-0472">Membrane</keyword>
<comment type="caution">
    <text evidence="2">The sequence shown here is derived from an EMBL/GenBank/DDBJ whole genome shotgun (WGS) entry which is preliminary data.</text>
</comment>
<evidence type="ECO:0000313" key="2">
    <source>
        <dbReference type="EMBL" id="GGE34745.1"/>
    </source>
</evidence>
<evidence type="ECO:0000313" key="3">
    <source>
        <dbReference type="Proteomes" id="UP000614460"/>
    </source>
</evidence>
<keyword evidence="1" id="KW-1133">Transmembrane helix</keyword>
<accession>A0A8H9G1Y3</accession>
<dbReference type="EMBL" id="BMKM01000016">
    <property type="protein sequence ID" value="GGE34745.1"/>
    <property type="molecule type" value="Genomic_DNA"/>
</dbReference>